<reference evidence="2 3" key="1">
    <citation type="journal article" date="2013" name="Antonie Van Leeuwenhoek">
        <title>Dongia rigui sp. nov., isolated from freshwater of a large wetland in Korea.</title>
        <authorList>
            <person name="Baik K.S."/>
            <person name="Hwang Y.M."/>
            <person name="Choi J.S."/>
            <person name="Kwon J."/>
            <person name="Seong C.N."/>
        </authorList>
    </citation>
    <scope>NUCLEOTIDE SEQUENCE [LARGE SCALE GENOMIC DNA]</scope>
    <source>
        <strain evidence="2 3">04SU4-P</strain>
    </source>
</reference>
<proteinExistence type="predicted"/>
<comment type="caution">
    <text evidence="2">The sequence shown here is derived from an EMBL/GenBank/DDBJ whole genome shotgun (WGS) entry which is preliminary data.</text>
</comment>
<feature type="compositionally biased region" description="Low complexity" evidence="1">
    <location>
        <begin position="101"/>
        <end position="114"/>
    </location>
</feature>
<sequence length="611" mass="62431">MTGSPCNKPGPAVVSRRPAAYILLTALAVILPQISFVPEVRALSGDPTPLGVPTTPPPGGGGIEAAPLPPVQPAPQPPAATPLPAPAQLPPAEPGLPLPAPAATSAPGAAPAPQLGDLGADLWQGSEVSRLMGLVPKLPAPVSVPSLSDLQRRLLMTDAPSTGAAGGVDPLLPVRADKLHQMGFNDAALGLGQATPMTGPMDPQEAVEKALLANDSNGACQQVDGIMARNEVPSLFFRRAVIFCQIMREQNDPASLGLDLLRERNESDQATKDFIALAALANGEAKRVPKNVAAPDPLNVALMKTVGMQAPAAIGTQVALPIGAGGNVMIARDATRPLPERVAAAEQAFRVGLIPAQELSDLYLQMPSGIADPATAIGMTDSVELRAQLYQAAYRGGAPAQKARVIDAAMKKAQQRGDYLAQAQLYGPMAQGIAPSRELSFFAPQAARLLFVTGQADKGGYWLNTVAANPGAFSRPGEKEGLDLLGRIAGLPGSGDPVGAWAKASGTANPRVDLLYTLMAGLNQPVASNVVGGFQASPIIAPGSAAAELVAAAAGKRKGETITLSLIAIGGDKAIAADPATLGSALRSLTDLGLEADSRRIAREIAVLAGL</sequence>
<dbReference type="EMBL" id="JAXCLX010000002">
    <property type="protein sequence ID" value="MDY0872776.1"/>
    <property type="molecule type" value="Genomic_DNA"/>
</dbReference>
<protein>
    <recommendedName>
        <fullName evidence="4">Antifreeze glycopeptide polyprotein</fullName>
    </recommendedName>
</protein>
<evidence type="ECO:0000256" key="1">
    <source>
        <dbReference type="SAM" id="MobiDB-lite"/>
    </source>
</evidence>
<name>A0ABU5E1U0_9PROT</name>
<evidence type="ECO:0000313" key="3">
    <source>
        <dbReference type="Proteomes" id="UP001271769"/>
    </source>
</evidence>
<organism evidence="2 3">
    <name type="scientific">Dongia rigui</name>
    <dbReference type="NCBI Taxonomy" id="940149"/>
    <lineage>
        <taxon>Bacteria</taxon>
        <taxon>Pseudomonadati</taxon>
        <taxon>Pseudomonadota</taxon>
        <taxon>Alphaproteobacteria</taxon>
        <taxon>Rhodospirillales</taxon>
        <taxon>Dongiaceae</taxon>
        <taxon>Dongia</taxon>
    </lineage>
</organism>
<gene>
    <name evidence="2" type="ORF">SMD31_12610</name>
</gene>
<dbReference type="RefSeq" id="WP_320501250.1">
    <property type="nucleotide sequence ID" value="NZ_JAXCLX010000002.1"/>
</dbReference>
<feature type="compositionally biased region" description="Pro residues" evidence="1">
    <location>
        <begin position="67"/>
        <end position="100"/>
    </location>
</feature>
<accession>A0ABU5E1U0</accession>
<keyword evidence="3" id="KW-1185">Reference proteome</keyword>
<dbReference type="Proteomes" id="UP001271769">
    <property type="component" value="Unassembled WGS sequence"/>
</dbReference>
<evidence type="ECO:0000313" key="2">
    <source>
        <dbReference type="EMBL" id="MDY0872776.1"/>
    </source>
</evidence>
<evidence type="ECO:0008006" key="4">
    <source>
        <dbReference type="Google" id="ProtNLM"/>
    </source>
</evidence>
<feature type="region of interest" description="Disordered" evidence="1">
    <location>
        <begin position="44"/>
        <end position="118"/>
    </location>
</feature>